<organism evidence="12 14">
    <name type="scientific">Aminobacter aminovorans</name>
    <name type="common">Chelatobacter heintzii</name>
    <dbReference type="NCBI Taxonomy" id="83263"/>
    <lineage>
        <taxon>Bacteria</taxon>
        <taxon>Pseudomonadati</taxon>
        <taxon>Pseudomonadota</taxon>
        <taxon>Alphaproteobacteria</taxon>
        <taxon>Hyphomicrobiales</taxon>
        <taxon>Phyllobacteriaceae</taxon>
        <taxon>Aminobacter</taxon>
    </lineage>
</organism>
<evidence type="ECO:0000256" key="8">
    <source>
        <dbReference type="ARBA" id="ARBA00023065"/>
    </source>
</evidence>
<feature type="domain" description="RCK N-terminal" evidence="11">
    <location>
        <begin position="418"/>
        <end position="539"/>
    </location>
</feature>
<proteinExistence type="predicted"/>
<protein>
    <submittedName>
        <fullName evidence="13">CPA2 family monovalent cation:H+ antiporter-2</fullName>
    </submittedName>
</protein>
<dbReference type="GO" id="GO:0015297">
    <property type="term" value="F:antiporter activity"/>
    <property type="evidence" value="ECO:0007669"/>
    <property type="project" value="UniProtKB-KW"/>
</dbReference>
<feature type="transmembrane region" description="Helical" evidence="10">
    <location>
        <begin position="346"/>
        <end position="368"/>
    </location>
</feature>
<keyword evidence="6" id="KW-0630">Potassium</keyword>
<dbReference type="Pfam" id="PF02254">
    <property type="entry name" value="TrkA_N"/>
    <property type="match status" value="1"/>
</dbReference>
<keyword evidence="8" id="KW-0406">Ion transport</keyword>
<dbReference type="GO" id="GO:0005886">
    <property type="term" value="C:plasma membrane"/>
    <property type="evidence" value="ECO:0007669"/>
    <property type="project" value="InterPro"/>
</dbReference>
<dbReference type="PANTHER" id="PTHR46157">
    <property type="entry name" value="K(+) EFFLUX ANTIPORTER 3, CHLOROPLASTIC"/>
    <property type="match status" value="1"/>
</dbReference>
<evidence type="ECO:0000256" key="3">
    <source>
        <dbReference type="ARBA" id="ARBA00022449"/>
    </source>
</evidence>
<keyword evidence="9 10" id="KW-0472">Membrane</keyword>
<evidence type="ECO:0000256" key="1">
    <source>
        <dbReference type="ARBA" id="ARBA00004127"/>
    </source>
</evidence>
<feature type="transmembrane region" description="Helical" evidence="10">
    <location>
        <begin position="163"/>
        <end position="185"/>
    </location>
</feature>
<dbReference type="GO" id="GO:0015079">
    <property type="term" value="F:potassium ion transmembrane transporter activity"/>
    <property type="evidence" value="ECO:0007669"/>
    <property type="project" value="InterPro"/>
</dbReference>
<dbReference type="Pfam" id="PF00999">
    <property type="entry name" value="Na_H_Exchanger"/>
    <property type="match status" value="1"/>
</dbReference>
<evidence type="ECO:0000256" key="2">
    <source>
        <dbReference type="ARBA" id="ARBA00022448"/>
    </source>
</evidence>
<evidence type="ECO:0000256" key="10">
    <source>
        <dbReference type="SAM" id="Phobius"/>
    </source>
</evidence>
<dbReference type="SUPFAM" id="SSF51735">
    <property type="entry name" value="NAD(P)-binding Rossmann-fold domains"/>
    <property type="match status" value="1"/>
</dbReference>
<keyword evidence="7 10" id="KW-1133">Transmembrane helix</keyword>
<feature type="transmembrane region" description="Helical" evidence="10">
    <location>
        <begin position="34"/>
        <end position="54"/>
    </location>
</feature>
<reference evidence="12 14" key="1">
    <citation type="submission" date="2016-03" db="EMBL/GenBank/DDBJ databases">
        <title>Complete genome of Aminobacter aminovorans KCTC 2477.</title>
        <authorList>
            <person name="Kim K.M."/>
        </authorList>
    </citation>
    <scope>NUCLEOTIDE SEQUENCE [LARGE SCALE GENOMIC DNA]</scope>
    <source>
        <strain evidence="12 14">KCTC 2477</strain>
    </source>
</reference>
<comment type="subcellular location">
    <subcellularLocation>
        <location evidence="1">Endomembrane system</location>
        <topology evidence="1">Multi-pass membrane protein</topology>
    </subcellularLocation>
</comment>
<feature type="transmembrane region" description="Helical" evidence="10">
    <location>
        <begin position="74"/>
        <end position="92"/>
    </location>
</feature>
<dbReference type="AlphaFoldDB" id="A0AAC8YPR8"/>
<dbReference type="Proteomes" id="UP000577697">
    <property type="component" value="Unassembled WGS sequence"/>
</dbReference>
<dbReference type="GO" id="GO:0012505">
    <property type="term" value="C:endomembrane system"/>
    <property type="evidence" value="ECO:0007669"/>
    <property type="project" value="UniProtKB-SubCell"/>
</dbReference>
<dbReference type="Proteomes" id="UP000075755">
    <property type="component" value="Chromosome"/>
</dbReference>
<evidence type="ECO:0000256" key="6">
    <source>
        <dbReference type="ARBA" id="ARBA00022958"/>
    </source>
</evidence>
<evidence type="ECO:0000313" key="14">
    <source>
        <dbReference type="Proteomes" id="UP000075755"/>
    </source>
</evidence>
<feature type="transmembrane region" description="Helical" evidence="10">
    <location>
        <begin position="312"/>
        <end position="334"/>
    </location>
</feature>
<dbReference type="Gene3D" id="3.40.50.720">
    <property type="entry name" value="NAD(P)-binding Rossmann-like Domain"/>
    <property type="match status" value="1"/>
</dbReference>
<feature type="transmembrane region" description="Helical" evidence="10">
    <location>
        <begin position="6"/>
        <end position="27"/>
    </location>
</feature>
<dbReference type="PANTHER" id="PTHR46157:SF4">
    <property type="entry name" value="K(+) EFFLUX ANTIPORTER 3, CHLOROPLASTIC"/>
    <property type="match status" value="1"/>
</dbReference>
<dbReference type="RefSeq" id="WP_067959531.1">
    <property type="nucleotide sequence ID" value="NZ_CP015005.1"/>
</dbReference>
<dbReference type="InterPro" id="IPR006036">
    <property type="entry name" value="K_uptake_TrkA"/>
</dbReference>
<reference evidence="13 15" key="2">
    <citation type="submission" date="2020-08" db="EMBL/GenBank/DDBJ databases">
        <title>Genomic Encyclopedia of Type Strains, Phase IV (KMG-IV): sequencing the most valuable type-strain genomes for metagenomic binning, comparative biology and taxonomic classification.</title>
        <authorList>
            <person name="Goeker M."/>
        </authorList>
    </citation>
    <scope>NUCLEOTIDE SEQUENCE [LARGE SCALE GENOMIC DNA]</scope>
    <source>
        <strain evidence="13 15">DSM 10368</strain>
    </source>
</reference>
<dbReference type="PRINTS" id="PR00335">
    <property type="entry name" value="KUPTAKETRKA"/>
</dbReference>
<keyword evidence="15" id="KW-1185">Reference proteome</keyword>
<evidence type="ECO:0000256" key="5">
    <source>
        <dbReference type="ARBA" id="ARBA00022692"/>
    </source>
</evidence>
<evidence type="ECO:0000259" key="11">
    <source>
        <dbReference type="PROSITE" id="PS51201"/>
    </source>
</evidence>
<dbReference type="PROSITE" id="PS51201">
    <property type="entry name" value="RCK_N"/>
    <property type="match status" value="1"/>
</dbReference>
<feature type="transmembrane region" description="Helical" evidence="10">
    <location>
        <begin position="130"/>
        <end position="151"/>
    </location>
</feature>
<keyword evidence="3" id="KW-0050">Antiport</keyword>
<dbReference type="GO" id="GO:1902600">
    <property type="term" value="P:proton transmembrane transport"/>
    <property type="evidence" value="ECO:0007669"/>
    <property type="project" value="InterPro"/>
</dbReference>
<evidence type="ECO:0000313" key="15">
    <source>
        <dbReference type="Proteomes" id="UP000577697"/>
    </source>
</evidence>
<dbReference type="InterPro" id="IPR036291">
    <property type="entry name" value="NAD(P)-bd_dom_sf"/>
</dbReference>
<dbReference type="InterPro" id="IPR038770">
    <property type="entry name" value="Na+/solute_symporter_sf"/>
</dbReference>
<evidence type="ECO:0000313" key="12">
    <source>
        <dbReference type="EMBL" id="AMS41391.1"/>
    </source>
</evidence>
<feature type="transmembrane region" description="Helical" evidence="10">
    <location>
        <begin position="374"/>
        <end position="394"/>
    </location>
</feature>
<evidence type="ECO:0000256" key="9">
    <source>
        <dbReference type="ARBA" id="ARBA00023136"/>
    </source>
</evidence>
<evidence type="ECO:0000256" key="4">
    <source>
        <dbReference type="ARBA" id="ARBA00022538"/>
    </source>
</evidence>
<name>A0AAC8YPR8_AMIAI</name>
<dbReference type="KEGG" id="aak:AA2016_2465"/>
<dbReference type="FunFam" id="3.40.50.720:FF:000036">
    <property type="entry name" value="Glutathione-regulated potassium-efflux system protein KefB"/>
    <property type="match status" value="1"/>
</dbReference>
<dbReference type="EMBL" id="CP015005">
    <property type="protein sequence ID" value="AMS41391.1"/>
    <property type="molecule type" value="Genomic_DNA"/>
</dbReference>
<gene>
    <name evidence="12" type="ORF">AA2016_2465</name>
    <name evidence="13" type="ORF">FHS67_004292</name>
</gene>
<feature type="transmembrane region" description="Helical" evidence="10">
    <location>
        <begin position="197"/>
        <end position="219"/>
    </location>
</feature>
<keyword evidence="2" id="KW-0813">Transport</keyword>
<keyword evidence="4" id="KW-0633">Potassium transport</keyword>
<accession>A0AAC8YPR8</accession>
<evidence type="ECO:0000313" key="13">
    <source>
        <dbReference type="EMBL" id="MBB3707958.1"/>
    </source>
</evidence>
<dbReference type="Gene3D" id="1.20.1530.20">
    <property type="match status" value="1"/>
</dbReference>
<evidence type="ECO:0000256" key="7">
    <source>
        <dbReference type="ARBA" id="ARBA00022989"/>
    </source>
</evidence>
<dbReference type="EMBL" id="JACICB010000016">
    <property type="protein sequence ID" value="MBB3707958.1"/>
    <property type="molecule type" value="Genomic_DNA"/>
</dbReference>
<feature type="transmembrane region" description="Helical" evidence="10">
    <location>
        <begin position="101"/>
        <end position="124"/>
    </location>
</feature>
<dbReference type="InterPro" id="IPR003148">
    <property type="entry name" value="RCK_N"/>
</dbReference>
<keyword evidence="5 10" id="KW-0812">Transmembrane</keyword>
<dbReference type="InterPro" id="IPR006153">
    <property type="entry name" value="Cation/H_exchanger_TM"/>
</dbReference>
<sequence length="577" mass="60508">MGEDLHNIWLNDALVFLFAAGVLVPLMRVASIPSVLGFLLAGLALGPFGMGALAESWPVLSHFTFADPEAAKPFAELGVLFLLFLLGLELSFEKLWSLRRLVVGAGGLQALASVAGITAIAAWFGAESRVALAIGLALALSSTAIVMQTLTEQKRVAGPVGRAALAVLLFQDMLVAPILILIGFLGQGPDANLLPALLEALIQGGIAVVIILLFGRFVLKDAFRLAARAGGRDFLMGLTLLVIVGGAVFTAAAGLSLALGAFMAGLLLGETEFKHQAEVDLEPFKGLLLGLFFMTVGIGLDLATVWSELPIVLAGLVALLVVKAAIVTFACRAFGLERGRAVETGFLLAPASEFAFVVVTTAAAANVLDAPTATLVTGIAGLSMLVTPLVAMIGRRIAARIDARQPMEVSTETYPDLRGHVVIAGFGRVGRTIARILDAEDTDIVALERNPEIVARERKAGRKIYLGDAARPEILAHAGAAGASLFIVTVDDARDAAAMVNAVRQMRGDAPVLARAQDAAHARQLYEAGAEFVIPDAVEAGLQLAGRALLEFGYSNEVLKDRIATERSVEYQRAGAE</sequence>